<comment type="function">
    <text evidence="8">Involved in the assimilation of dimethylsulphoniopropionate (DMSP), an important compound in the fixation of carbon in marine phytoplankton, by mediating the conversion of 3-(methylthio)propanoyl-CoA (MMPA-CoA) to 3-(methylthio)acryloyl-CoA (MTA-CoA).</text>
</comment>
<dbReference type="Gene3D" id="2.40.110.10">
    <property type="entry name" value="Butyryl-CoA Dehydrogenase, subunit A, domain 2"/>
    <property type="match status" value="1"/>
</dbReference>
<evidence type="ECO:0000256" key="3">
    <source>
        <dbReference type="ARBA" id="ARBA00011881"/>
    </source>
</evidence>
<dbReference type="EMBL" id="DSUH01000104">
    <property type="protein sequence ID" value="HGU32131.1"/>
    <property type="molecule type" value="Genomic_DNA"/>
</dbReference>
<comment type="caution">
    <text evidence="16">The sequence shown here is derived from an EMBL/GenBank/DDBJ whole genome shotgun (WGS) entry which is preliminary data.</text>
</comment>
<feature type="domain" description="Acyl-CoA dehydrogenase/oxidase N-terminal" evidence="14">
    <location>
        <begin position="40"/>
        <end position="157"/>
    </location>
</feature>
<dbReference type="Gene3D" id="1.10.540.10">
    <property type="entry name" value="Acyl-CoA dehydrogenase/oxidase, N-terminal domain"/>
    <property type="match status" value="1"/>
</dbReference>
<evidence type="ECO:0000256" key="6">
    <source>
        <dbReference type="ARBA" id="ARBA00023002"/>
    </source>
</evidence>
<evidence type="ECO:0000256" key="11">
    <source>
        <dbReference type="RuleBase" id="RU362125"/>
    </source>
</evidence>
<dbReference type="InterPro" id="IPR046373">
    <property type="entry name" value="Acyl-CoA_Oxase/DH_mid-dom_sf"/>
</dbReference>
<accession>A0A7C4RQC9</accession>
<sequence length="617" mass="68177">MAQLIADRRDIDFVLYEQFDAEALTRYPKYREFNRKLFDMVINEARNFGIKEILPTFSAGDKEGARFDSGKVTVPECFQRAYKLFMEGEWILMRENPEYGGQGLPHMIAQAAFEYLVGANFALAAFGTLTHGAAKLIELYGTEEQKRLFLGPMYSGKWTGTMLLTEPQAGSDVGALTTTAVRNPDGTFSITGNKIFITSGEHNLTENIVHPVLARIEGAPAGTKGISLFIVPKYRVNPDGSLGEFNDVVCTGIEHKMGLHASPTCSLTLGGKGKCQGLLLGKENQGMPIMFHMMNEARLDVGAQGFTHGSAAYLYALNYARERRQGRDLAAKADDASQVPIIQHPDVRRMLIQMKAYVEGMRSFIYYVARCFDRKANAADEAERQYWSDLTELLTPIVKAYCSERGFDVCTLAVQVYGGYGYTQEYPVEQLLRDCKITSIYEGTNGIQAMDLLGRKLAMKNGTVFSALIQEIRKSLMKAETVPALDVLVRAVSQAVDAMEKAGEALRQKSRSLEFRTAFAFAHPFLEICGDVILAWMLLDRAAISYPKRAELAGADTPEAIQDAVAANRNAAFYDGQIRTATWFIRSILPITMGKIAALNNGSRAAVLIDEKGFGGM</sequence>
<dbReference type="Gene3D" id="1.20.140.10">
    <property type="entry name" value="Butyryl-CoA Dehydrogenase, subunit A, domain 3"/>
    <property type="match status" value="1"/>
</dbReference>
<dbReference type="Pfam" id="PF12806">
    <property type="entry name" value="Acyl-CoA_dh_C"/>
    <property type="match status" value="1"/>
</dbReference>
<dbReference type="InterPro" id="IPR013786">
    <property type="entry name" value="AcylCoA_DH/ox_N"/>
</dbReference>
<comment type="subunit">
    <text evidence="3">Homotetramer.</text>
</comment>
<dbReference type="InterPro" id="IPR009075">
    <property type="entry name" value="AcylCo_DH/oxidase_C"/>
</dbReference>
<feature type="domain" description="Acetyl-CoA dehydrogenase-like C-terminal" evidence="15">
    <location>
        <begin position="469"/>
        <end position="607"/>
    </location>
</feature>
<dbReference type="InterPro" id="IPR052166">
    <property type="entry name" value="Diverse_Acyl-CoA_DH"/>
</dbReference>
<feature type="domain" description="Acyl-CoA dehydrogenase/oxidase C-terminal" evidence="12">
    <location>
        <begin position="284"/>
        <end position="452"/>
    </location>
</feature>
<dbReference type="PANTHER" id="PTHR42803">
    <property type="entry name" value="ACYL-COA DEHYDROGENASE"/>
    <property type="match status" value="1"/>
</dbReference>
<reference evidence="16" key="1">
    <citation type="journal article" date="2020" name="mSystems">
        <title>Genome- and Community-Level Interaction Insights into Carbon Utilization and Element Cycling Functions of Hydrothermarchaeota in Hydrothermal Sediment.</title>
        <authorList>
            <person name="Zhou Z."/>
            <person name="Liu Y."/>
            <person name="Xu W."/>
            <person name="Pan J."/>
            <person name="Luo Z.H."/>
            <person name="Li M."/>
        </authorList>
    </citation>
    <scope>NUCLEOTIDE SEQUENCE [LARGE SCALE GENOMIC DNA]</scope>
    <source>
        <strain evidence="16">SpSt-477</strain>
    </source>
</reference>
<evidence type="ECO:0000256" key="8">
    <source>
        <dbReference type="ARBA" id="ARBA00058683"/>
    </source>
</evidence>
<dbReference type="GO" id="GO:0050660">
    <property type="term" value="F:flavin adenine dinucleotide binding"/>
    <property type="evidence" value="ECO:0007669"/>
    <property type="project" value="InterPro"/>
</dbReference>
<evidence type="ECO:0000259" key="12">
    <source>
        <dbReference type="Pfam" id="PF00441"/>
    </source>
</evidence>
<dbReference type="AlphaFoldDB" id="A0A7C4RQC9"/>
<evidence type="ECO:0000256" key="2">
    <source>
        <dbReference type="ARBA" id="ARBA00009347"/>
    </source>
</evidence>
<evidence type="ECO:0000259" key="15">
    <source>
        <dbReference type="Pfam" id="PF12806"/>
    </source>
</evidence>
<dbReference type="InterPro" id="IPR037069">
    <property type="entry name" value="AcylCoA_DH/ox_N_sf"/>
</dbReference>
<protein>
    <recommendedName>
        <fullName evidence="10">3-methylmercaptopropionyl-CoA dehydrogenase</fullName>
        <ecNumber evidence="9">1.3.99.41</ecNumber>
    </recommendedName>
</protein>
<evidence type="ECO:0000256" key="9">
    <source>
        <dbReference type="ARBA" id="ARBA00066694"/>
    </source>
</evidence>
<comment type="similarity">
    <text evidence="2 11">Belongs to the acyl-CoA dehydrogenase family.</text>
</comment>
<dbReference type="PANTHER" id="PTHR42803:SF1">
    <property type="entry name" value="BROAD-SPECIFICITY LINEAR ACYL-COA DEHYDROGENASE FADE5"/>
    <property type="match status" value="1"/>
</dbReference>
<dbReference type="SUPFAM" id="SSF47203">
    <property type="entry name" value="Acyl-CoA dehydrogenase C-terminal domain-like"/>
    <property type="match status" value="1"/>
</dbReference>
<keyword evidence="6 11" id="KW-0560">Oxidoreductase</keyword>
<keyword evidence="5 11" id="KW-0274">FAD</keyword>
<keyword evidence="4 11" id="KW-0285">Flavoprotein</keyword>
<dbReference type="Pfam" id="PF02770">
    <property type="entry name" value="Acyl-CoA_dh_M"/>
    <property type="match status" value="1"/>
</dbReference>
<comment type="catalytic activity">
    <reaction evidence="7">
        <text>3-(methylsulfanyl)propanoyl-CoA + oxidized [electron-transfer flavoprotein] + H(+) = 3-(methylsulfanyl)acryloyl-CoA + reduced [electron-transfer flavoprotein]</text>
        <dbReference type="Rhea" id="RHEA:52612"/>
        <dbReference type="Rhea" id="RHEA-COMP:10685"/>
        <dbReference type="Rhea" id="RHEA-COMP:10686"/>
        <dbReference type="ChEBI" id="CHEBI:15378"/>
        <dbReference type="ChEBI" id="CHEBI:57692"/>
        <dbReference type="ChEBI" id="CHEBI:58307"/>
        <dbReference type="ChEBI" id="CHEBI:82815"/>
        <dbReference type="ChEBI" id="CHEBI:84994"/>
        <dbReference type="EC" id="1.3.99.41"/>
    </reaction>
    <physiologicalReaction direction="left-to-right" evidence="7">
        <dbReference type="Rhea" id="RHEA:52613"/>
    </physiologicalReaction>
</comment>
<evidence type="ECO:0000256" key="4">
    <source>
        <dbReference type="ARBA" id="ARBA00022630"/>
    </source>
</evidence>
<dbReference type="EC" id="1.3.99.41" evidence="9"/>
<dbReference type="InterPro" id="IPR036250">
    <property type="entry name" value="AcylCo_DH-like_C"/>
</dbReference>
<organism evidence="16">
    <name type="scientific">Desulfatirhabdium butyrativorans</name>
    <dbReference type="NCBI Taxonomy" id="340467"/>
    <lineage>
        <taxon>Bacteria</taxon>
        <taxon>Pseudomonadati</taxon>
        <taxon>Thermodesulfobacteriota</taxon>
        <taxon>Desulfobacteria</taxon>
        <taxon>Desulfobacterales</taxon>
        <taxon>Desulfatirhabdiaceae</taxon>
        <taxon>Desulfatirhabdium</taxon>
    </lineage>
</organism>
<dbReference type="GO" id="GO:0016627">
    <property type="term" value="F:oxidoreductase activity, acting on the CH-CH group of donors"/>
    <property type="evidence" value="ECO:0007669"/>
    <property type="project" value="InterPro"/>
</dbReference>
<dbReference type="FunFam" id="2.40.110.10:FF:000031">
    <property type="entry name" value="Acyl-CoA dehydrogenase, putative"/>
    <property type="match status" value="1"/>
</dbReference>
<dbReference type="InterPro" id="IPR009100">
    <property type="entry name" value="AcylCoA_DH/oxidase_NM_dom_sf"/>
</dbReference>
<dbReference type="InterPro" id="IPR006091">
    <property type="entry name" value="Acyl-CoA_Oxase/DH_mid-dom"/>
</dbReference>
<evidence type="ECO:0000256" key="7">
    <source>
        <dbReference type="ARBA" id="ARBA00051388"/>
    </source>
</evidence>
<evidence type="ECO:0000256" key="10">
    <source>
        <dbReference type="ARBA" id="ARBA00069043"/>
    </source>
</evidence>
<proteinExistence type="inferred from homology"/>
<evidence type="ECO:0000259" key="14">
    <source>
        <dbReference type="Pfam" id="PF02771"/>
    </source>
</evidence>
<evidence type="ECO:0000259" key="13">
    <source>
        <dbReference type="Pfam" id="PF02770"/>
    </source>
</evidence>
<comment type="cofactor">
    <cofactor evidence="1 11">
        <name>FAD</name>
        <dbReference type="ChEBI" id="CHEBI:57692"/>
    </cofactor>
</comment>
<feature type="domain" description="Acyl-CoA oxidase/dehydrogenase middle" evidence="13">
    <location>
        <begin position="162"/>
        <end position="269"/>
    </location>
</feature>
<evidence type="ECO:0000256" key="1">
    <source>
        <dbReference type="ARBA" id="ARBA00001974"/>
    </source>
</evidence>
<dbReference type="InterPro" id="IPR025878">
    <property type="entry name" value="Acyl-CoA_dh-like_C_dom"/>
</dbReference>
<dbReference type="Pfam" id="PF02771">
    <property type="entry name" value="Acyl-CoA_dh_N"/>
    <property type="match status" value="1"/>
</dbReference>
<gene>
    <name evidence="16" type="ORF">ENS29_04660</name>
</gene>
<evidence type="ECO:0000256" key="5">
    <source>
        <dbReference type="ARBA" id="ARBA00022827"/>
    </source>
</evidence>
<evidence type="ECO:0000313" key="16">
    <source>
        <dbReference type="EMBL" id="HGU32131.1"/>
    </source>
</evidence>
<dbReference type="SUPFAM" id="SSF56645">
    <property type="entry name" value="Acyl-CoA dehydrogenase NM domain-like"/>
    <property type="match status" value="1"/>
</dbReference>
<dbReference type="Pfam" id="PF00441">
    <property type="entry name" value="Acyl-CoA_dh_1"/>
    <property type="match status" value="1"/>
</dbReference>
<name>A0A7C4RQC9_9BACT</name>